<dbReference type="GO" id="GO:0003697">
    <property type="term" value="F:single-stranded DNA binding"/>
    <property type="evidence" value="ECO:0007669"/>
    <property type="project" value="TreeGrafter"/>
</dbReference>
<dbReference type="Proteomes" id="UP000509510">
    <property type="component" value="Chromosome IV"/>
</dbReference>
<dbReference type="PANTHER" id="PTHR12135">
    <property type="entry name" value="DNA REPAIR PROTEIN XP-C / RAD4"/>
    <property type="match status" value="1"/>
</dbReference>
<dbReference type="InterPro" id="IPR036985">
    <property type="entry name" value="Transglutaminase-like_sf"/>
</dbReference>
<dbReference type="PANTHER" id="PTHR12135:SF2">
    <property type="entry name" value="DNA REPAIR PROTEIN RAD34"/>
    <property type="match status" value="1"/>
</dbReference>
<feature type="region of interest" description="Disordered" evidence="6">
    <location>
        <begin position="806"/>
        <end position="912"/>
    </location>
</feature>
<evidence type="ECO:0000256" key="1">
    <source>
        <dbReference type="ARBA" id="ARBA00004123"/>
    </source>
</evidence>
<dbReference type="SMART" id="SM01032">
    <property type="entry name" value="BHD_3"/>
    <property type="match status" value="1"/>
</dbReference>
<dbReference type="Pfam" id="PF03835">
    <property type="entry name" value="Rad4"/>
    <property type="match status" value="1"/>
</dbReference>
<feature type="domain" description="Rad4 beta-hairpin" evidence="7">
    <location>
        <begin position="542"/>
        <end position="599"/>
    </location>
</feature>
<dbReference type="Pfam" id="PF10405">
    <property type="entry name" value="BHD_3"/>
    <property type="match status" value="1"/>
</dbReference>
<dbReference type="InterPro" id="IPR042488">
    <property type="entry name" value="Rad4_BHD3_sf"/>
</dbReference>
<dbReference type="GO" id="GO:0006289">
    <property type="term" value="P:nucleotide-excision repair"/>
    <property type="evidence" value="ECO:0007669"/>
    <property type="project" value="InterPro"/>
</dbReference>
<dbReference type="OrthoDB" id="300780at2759"/>
<dbReference type="Gene3D" id="3.30.70.2460">
    <property type="entry name" value="Rad4, beta-hairpin domain BHD3"/>
    <property type="match status" value="1"/>
</dbReference>
<reference evidence="11" key="1">
    <citation type="submission" date="2020-06" db="EMBL/GenBank/DDBJ databases">
        <title>A chromosome-scale genome assembly of Talaromyces rugulosus W13939.</title>
        <authorList>
            <person name="Wang B."/>
            <person name="Guo L."/>
            <person name="Ye K."/>
            <person name="Wang L."/>
        </authorList>
    </citation>
    <scope>NUCLEOTIDE SEQUENCE [LARGE SCALE GENOMIC DNA]</scope>
    <source>
        <strain evidence="11">W13939</strain>
    </source>
</reference>
<dbReference type="RefSeq" id="XP_035346637.1">
    <property type="nucleotide sequence ID" value="XM_035490744.1"/>
</dbReference>
<dbReference type="InterPro" id="IPR018326">
    <property type="entry name" value="Rad4_beta-hairpin_dom1"/>
</dbReference>
<dbReference type="Gene3D" id="3.90.260.10">
    <property type="entry name" value="Transglutaminase-like"/>
    <property type="match status" value="1"/>
</dbReference>
<dbReference type="GO" id="GO:0071942">
    <property type="term" value="C:XPC complex"/>
    <property type="evidence" value="ECO:0007669"/>
    <property type="project" value="TreeGrafter"/>
</dbReference>
<dbReference type="KEGG" id="trg:TRUGW13939_07605"/>
<keyword evidence="11" id="KW-1185">Reference proteome</keyword>
<dbReference type="InterPro" id="IPR038765">
    <property type="entry name" value="Papain-like_cys_pep_sf"/>
</dbReference>
<dbReference type="Pfam" id="PF10404">
    <property type="entry name" value="BHD_2"/>
    <property type="match status" value="1"/>
</dbReference>
<evidence type="ECO:0008006" key="12">
    <source>
        <dbReference type="Google" id="ProtNLM"/>
    </source>
</evidence>
<feature type="compositionally biased region" description="Acidic residues" evidence="6">
    <location>
        <begin position="45"/>
        <end position="56"/>
    </location>
</feature>
<evidence type="ECO:0000256" key="6">
    <source>
        <dbReference type="SAM" id="MobiDB-lite"/>
    </source>
</evidence>
<feature type="compositionally biased region" description="Basic and acidic residues" evidence="6">
    <location>
        <begin position="220"/>
        <end position="229"/>
    </location>
</feature>
<dbReference type="InterPro" id="IPR018327">
    <property type="entry name" value="BHD_2"/>
</dbReference>
<keyword evidence="5" id="KW-0539">Nucleus</keyword>
<comment type="similarity">
    <text evidence="2">Belongs to the XPC family.</text>
</comment>
<evidence type="ECO:0000313" key="10">
    <source>
        <dbReference type="EMBL" id="QKX60460.1"/>
    </source>
</evidence>
<feature type="region of interest" description="Disordered" evidence="6">
    <location>
        <begin position="354"/>
        <end position="389"/>
    </location>
</feature>
<feature type="compositionally biased region" description="Acidic residues" evidence="6">
    <location>
        <begin position="883"/>
        <end position="895"/>
    </location>
</feature>
<dbReference type="GO" id="GO:0005737">
    <property type="term" value="C:cytoplasm"/>
    <property type="evidence" value="ECO:0007669"/>
    <property type="project" value="TreeGrafter"/>
</dbReference>
<proteinExistence type="inferred from homology"/>
<dbReference type="GO" id="GO:0003684">
    <property type="term" value="F:damaged DNA binding"/>
    <property type="evidence" value="ECO:0007669"/>
    <property type="project" value="InterPro"/>
</dbReference>
<sequence length="912" mass="102127">MPPFIPVKRSLSPESGQQAAPPAKRQSTKRQKVTNPLESAASSSSEEDQSEPEWEDVNNGAPKSNQNGDDDDDDEDDEGDEDEIDWEDAMASTATVTTTPGGTLAPIGDLELTLDALGDVQEPTLLDTKKGPSKIERAIRLNTHRLHVQCLLFHNALRNAWINDSKTHDILRNQLPEGIKKEVQRWRVASGLEAPPQDTKTKTKGDRKGKKRQTQSSTKDWGDSAERLEPGQPDMSHGDPILQLLRILAAYWGKNFKITAPGLRKHGYRSAKNVEQILASYKNAEIDPTLHGERVPNRDEFRALADKRQGSRDVAAQLFTALLRALGIEARLVSNLQPLGFGWSKAEVNTSDLLKQESKAQKDTTDSNEESEGDREEETTSRKRTSKGKGYDRDLPFPVYWTEAVSPVTHHVIPVDAMVLANQVAATPEMVAAFEPRGARADKAKQVIAYVVAHSSDGTAKDVTTRYLKRQTWPGKTKGYRLPPEKLLGRFAKGGPVFKFDYDWFKMTMKGYERPANKRTVADDIEDAKDLVSNQPEKKAVKKEGDTLQSLKASTEFVLERFLRREEALRPGAQVVRKFSSGKGAKAKEEDVYRRSDVLRCLSAESWHKEGRRPKIGEAPLKRVPIRAVTLMRKREVDELHRQTGQKPLQGLYAQDQTEYIIPPPIQNGVIPKNGYGNIDCFVPSMVPRGAVHIPFRGTVRICKKLGIDFAEAVAGFEFGSKMAVPVIEGVVVAEENGDLLKDAWRADQEVRREKERLAQEKRILQTWRKFLMGLRITERVRAEYGDDGDAEIDNPFQRRGQNIQPAEASETVQQAHDHEESDEDHHDDADNVDQGGGFLLPGEDDGEDNLIFDHGENSTRQSVIVPNYHESEMSGVEVSGDNAEEDEEEEEEEEVYKPAPRTSGRRRRRGG</sequence>
<gene>
    <name evidence="10" type="ORF">TRUGW13939_07605</name>
</gene>
<evidence type="ECO:0000313" key="11">
    <source>
        <dbReference type="Proteomes" id="UP000509510"/>
    </source>
</evidence>
<dbReference type="Pfam" id="PF10403">
    <property type="entry name" value="BHD_1"/>
    <property type="match status" value="1"/>
</dbReference>
<evidence type="ECO:0000256" key="4">
    <source>
        <dbReference type="ARBA" id="ARBA00023204"/>
    </source>
</evidence>
<feature type="compositionally biased region" description="Acidic residues" evidence="6">
    <location>
        <begin position="68"/>
        <end position="82"/>
    </location>
</feature>
<feature type="domain" description="Rad4 beta-hairpin" evidence="8">
    <location>
        <begin position="601"/>
        <end position="664"/>
    </location>
</feature>
<dbReference type="InterPro" id="IPR018328">
    <property type="entry name" value="Rad4_beta-hairpin_dom3"/>
</dbReference>
<dbReference type="SUPFAM" id="SSF54001">
    <property type="entry name" value="Cysteine proteinases"/>
    <property type="match status" value="1"/>
</dbReference>
<feature type="region of interest" description="Disordered" evidence="6">
    <location>
        <begin position="188"/>
        <end position="237"/>
    </location>
</feature>
<evidence type="ECO:0000259" key="8">
    <source>
        <dbReference type="SMART" id="SM01031"/>
    </source>
</evidence>
<feature type="domain" description="Rad4 beta-hairpin" evidence="9">
    <location>
        <begin position="671"/>
        <end position="745"/>
    </location>
</feature>
<name>A0A7H8R261_TALRU</name>
<dbReference type="InterPro" id="IPR002931">
    <property type="entry name" value="Transglutaminase-like"/>
</dbReference>
<dbReference type="FunFam" id="3.30.70.2460:FF:000001">
    <property type="entry name" value="DNA repair protein Rad4 family"/>
    <property type="match status" value="1"/>
</dbReference>
<evidence type="ECO:0000256" key="2">
    <source>
        <dbReference type="ARBA" id="ARBA00009525"/>
    </source>
</evidence>
<feature type="compositionally biased region" description="Basic and acidic residues" evidence="6">
    <location>
        <begin position="816"/>
        <end position="830"/>
    </location>
</feature>
<dbReference type="SMART" id="SM01030">
    <property type="entry name" value="BHD_1"/>
    <property type="match status" value="1"/>
</dbReference>
<accession>A0A7H8R261</accession>
<evidence type="ECO:0000256" key="3">
    <source>
        <dbReference type="ARBA" id="ARBA00022763"/>
    </source>
</evidence>
<evidence type="ECO:0000256" key="5">
    <source>
        <dbReference type="ARBA" id="ARBA00023242"/>
    </source>
</evidence>
<dbReference type="GO" id="GO:0000111">
    <property type="term" value="C:nucleotide-excision repair factor 2 complex"/>
    <property type="evidence" value="ECO:0007669"/>
    <property type="project" value="TreeGrafter"/>
</dbReference>
<organism evidence="10 11">
    <name type="scientific">Talaromyces rugulosus</name>
    <name type="common">Penicillium rugulosum</name>
    <dbReference type="NCBI Taxonomy" id="121627"/>
    <lineage>
        <taxon>Eukaryota</taxon>
        <taxon>Fungi</taxon>
        <taxon>Dikarya</taxon>
        <taxon>Ascomycota</taxon>
        <taxon>Pezizomycotina</taxon>
        <taxon>Eurotiomycetes</taxon>
        <taxon>Eurotiomycetidae</taxon>
        <taxon>Eurotiales</taxon>
        <taxon>Trichocomaceae</taxon>
        <taxon>Talaromyces</taxon>
        <taxon>Talaromyces sect. Islandici</taxon>
    </lineage>
</organism>
<protein>
    <recommendedName>
        <fullName evidence="12">Rad4 beta-hairpin domain-containing protein</fullName>
    </recommendedName>
</protein>
<keyword evidence="4" id="KW-0234">DNA repair</keyword>
<dbReference type="EMBL" id="CP055901">
    <property type="protein sequence ID" value="QKX60460.1"/>
    <property type="molecule type" value="Genomic_DNA"/>
</dbReference>
<dbReference type="Pfam" id="PF01841">
    <property type="entry name" value="Transglut_core"/>
    <property type="match status" value="1"/>
</dbReference>
<feature type="compositionally biased region" description="Polar residues" evidence="6">
    <location>
        <begin position="806"/>
        <end position="815"/>
    </location>
</feature>
<feature type="compositionally biased region" description="Basic and acidic residues" evidence="6">
    <location>
        <begin position="354"/>
        <end position="365"/>
    </location>
</feature>
<dbReference type="AlphaFoldDB" id="A0A7H8R261"/>
<keyword evidence="3" id="KW-0227">DNA damage</keyword>
<dbReference type="InterPro" id="IPR004583">
    <property type="entry name" value="DNA_repair_Rad4"/>
</dbReference>
<dbReference type="GeneID" id="55995096"/>
<feature type="region of interest" description="Disordered" evidence="6">
    <location>
        <begin position="1"/>
        <end position="82"/>
    </location>
</feature>
<dbReference type="GO" id="GO:0006298">
    <property type="term" value="P:mismatch repair"/>
    <property type="evidence" value="ECO:0007669"/>
    <property type="project" value="TreeGrafter"/>
</dbReference>
<comment type="subcellular location">
    <subcellularLocation>
        <location evidence="1">Nucleus</location>
    </subcellularLocation>
</comment>
<evidence type="ECO:0000259" key="9">
    <source>
        <dbReference type="SMART" id="SM01032"/>
    </source>
</evidence>
<evidence type="ECO:0000259" key="7">
    <source>
        <dbReference type="SMART" id="SM01030"/>
    </source>
</evidence>
<feature type="compositionally biased region" description="Acidic residues" evidence="6">
    <location>
        <begin position="366"/>
        <end position="377"/>
    </location>
</feature>
<dbReference type="InterPro" id="IPR018325">
    <property type="entry name" value="Rad4/PNGase_transGLS-fold"/>
</dbReference>
<dbReference type="Gene3D" id="2.20.20.110">
    <property type="entry name" value="Rad4, beta-hairpin domain BHD1"/>
    <property type="match status" value="1"/>
</dbReference>
<dbReference type="SMART" id="SM01031">
    <property type="entry name" value="BHD_2"/>
    <property type="match status" value="1"/>
</dbReference>